<evidence type="ECO:0000313" key="2">
    <source>
        <dbReference type="Proteomes" id="UP000629371"/>
    </source>
</evidence>
<accession>A0ABS1MKV5</accession>
<comment type="caution">
    <text evidence="1">The sequence shown here is derived from an EMBL/GenBank/DDBJ whole genome shotgun (WGS) entry which is preliminary data.</text>
</comment>
<evidence type="ECO:0008006" key="3">
    <source>
        <dbReference type="Google" id="ProtNLM"/>
    </source>
</evidence>
<name>A0ABS1MKV5_9ACTN</name>
<organism evidence="1 2">
    <name type="scientific">Streptomyces siderophoricus</name>
    <dbReference type="NCBI Taxonomy" id="2802281"/>
    <lineage>
        <taxon>Bacteria</taxon>
        <taxon>Bacillati</taxon>
        <taxon>Actinomycetota</taxon>
        <taxon>Actinomycetes</taxon>
        <taxon>Kitasatosporales</taxon>
        <taxon>Streptomycetaceae</taxon>
        <taxon>Streptomyces</taxon>
    </lineage>
</organism>
<dbReference type="Proteomes" id="UP000629371">
    <property type="component" value="Unassembled WGS sequence"/>
</dbReference>
<proteinExistence type="predicted"/>
<dbReference type="EMBL" id="JAERRI010000002">
    <property type="protein sequence ID" value="MBL1088607.1"/>
    <property type="molecule type" value="Genomic_DNA"/>
</dbReference>
<reference evidence="1 2" key="1">
    <citation type="submission" date="2021-01" db="EMBL/GenBank/DDBJ databases">
        <title>WGS of actinomycetes isolated from Thailand.</title>
        <authorList>
            <person name="Thawai C."/>
        </authorList>
    </citation>
    <scope>NUCLEOTIDE SEQUENCE [LARGE SCALE GENOMIC DNA]</scope>
    <source>
        <strain evidence="1 2">CH9-7</strain>
    </source>
</reference>
<sequence>MLSLDGNAIVRAQQGENSTEFVLVREPHHVEFFRKLTVQMSRWPDTTEPTKAAIERWLTATAE</sequence>
<dbReference type="RefSeq" id="WP_201801721.1">
    <property type="nucleotide sequence ID" value="NZ_JAERRI010000002.1"/>
</dbReference>
<gene>
    <name evidence="1" type="ORF">JK360_04260</name>
</gene>
<protein>
    <recommendedName>
        <fullName evidence="3">DUF5753 domain-containing protein</fullName>
    </recommendedName>
</protein>
<evidence type="ECO:0000313" key="1">
    <source>
        <dbReference type="EMBL" id="MBL1088607.1"/>
    </source>
</evidence>
<keyword evidence="2" id="KW-1185">Reference proteome</keyword>